<evidence type="ECO:0000313" key="3">
    <source>
        <dbReference type="Proteomes" id="UP001597540"/>
    </source>
</evidence>
<dbReference type="EMBL" id="JBHUMJ010000002">
    <property type="protein sequence ID" value="MFD2698977.1"/>
    <property type="molecule type" value="Genomic_DNA"/>
</dbReference>
<protein>
    <submittedName>
        <fullName evidence="2">DNA/RNA helicase domain-containing protein</fullName>
    </submittedName>
</protein>
<comment type="caution">
    <text evidence="2">The sequence shown here is derived from an EMBL/GenBank/DDBJ whole genome shotgun (WGS) entry which is preliminary data.</text>
</comment>
<dbReference type="InterPro" id="IPR027417">
    <property type="entry name" value="P-loop_NTPase"/>
</dbReference>
<dbReference type="GO" id="GO:0004386">
    <property type="term" value="F:helicase activity"/>
    <property type="evidence" value="ECO:0007669"/>
    <property type="project" value="UniProtKB-KW"/>
</dbReference>
<gene>
    <name evidence="2" type="ORF">ACFSVM_00715</name>
</gene>
<organism evidence="2 3">
    <name type="scientific">Paenibacillus shunpengii</name>
    <dbReference type="NCBI Taxonomy" id="2054424"/>
    <lineage>
        <taxon>Bacteria</taxon>
        <taxon>Bacillati</taxon>
        <taxon>Bacillota</taxon>
        <taxon>Bacilli</taxon>
        <taxon>Bacillales</taxon>
        <taxon>Paenibacillaceae</taxon>
        <taxon>Paenibacillus</taxon>
    </lineage>
</organism>
<dbReference type="SUPFAM" id="SSF52540">
    <property type="entry name" value="P-loop containing nucleoside triphosphate hydrolases"/>
    <property type="match status" value="2"/>
</dbReference>
<dbReference type="SMART" id="SM00382">
    <property type="entry name" value="AAA"/>
    <property type="match status" value="1"/>
</dbReference>
<dbReference type="RefSeq" id="WP_379259864.1">
    <property type="nucleotide sequence ID" value="NZ_JBHUMJ010000002.1"/>
</dbReference>
<dbReference type="Pfam" id="PF09848">
    <property type="entry name" value="SLFN-g3_helicase"/>
    <property type="match status" value="1"/>
</dbReference>
<dbReference type="InterPro" id="IPR003593">
    <property type="entry name" value="AAA+_ATPase"/>
</dbReference>
<accession>A0ABW5SJM5</accession>
<dbReference type="Gene3D" id="3.40.50.300">
    <property type="entry name" value="P-loop containing nucleotide triphosphate hydrolases"/>
    <property type="match status" value="1"/>
</dbReference>
<evidence type="ECO:0000259" key="1">
    <source>
        <dbReference type="SMART" id="SM00382"/>
    </source>
</evidence>
<keyword evidence="3" id="KW-1185">Reference proteome</keyword>
<sequence length="652" mass="74299">MIVYEALKSEFLTDVFKDKLVDNLMSNFGDKVGGIGKNELRSWENSMNYMYRLLSDPEIPGNAGVAIEFRIPYSSKRVDFIISGRSKASENIVIIELKQWEKAEKVDNKEAIVRTALGGGIRETVHPSYQAWSYAALIKDYNSNVQDEKIELYPCAYLHNYPSLGTDDPINHEKYQFYIKKAPVFVKNESERLRSFIKQYIKYGDNKSNLYKVEKGKIRPSKSLQDSLLGMLKGNDEFVMIDDQKVIFETAKSLASEAIRSNKKQVLIVKGGPGTGKSVLAINLLAQLTAQNMVCQYVTKNAAPRSVYAKKLKRDFRKGHIDNLFKSSGSYIEAPPNEIDVLIVDEAHRLNEKSGMFSNLGENQIKEIINAAKLAVFFIDERQRVTLKDAGSIEAIQHFASESKAAITVRELESQFRCNGSDGYLAWIDDVLQIRKTANADMIDKDYDFRIYSDPSEMRDEIVRLNRINNKARLLAGYCWNWNKEGKYNSDIHDIQIEEHGFGMSWNLANTDSWAIDEDSVNEIGCIHTSQGLEFDYVGVIIGDDMFCKQGSVETDFTKRAKTDNSLKGLKKLYRDNPQKALKLADEIVRNTYRTLLTRGQKGCFIFCTDRELEKYFINRLANLTRNDEYLLSNSNAVAAEQPNKYKLNSEI</sequence>
<name>A0ABW5SJM5_9BACL</name>
<keyword evidence="2" id="KW-0547">Nucleotide-binding</keyword>
<keyword evidence="2" id="KW-0347">Helicase</keyword>
<evidence type="ECO:0000313" key="2">
    <source>
        <dbReference type="EMBL" id="MFD2698977.1"/>
    </source>
</evidence>
<dbReference type="Proteomes" id="UP001597540">
    <property type="component" value="Unassembled WGS sequence"/>
</dbReference>
<reference evidence="3" key="1">
    <citation type="journal article" date="2019" name="Int. J. Syst. Evol. Microbiol.">
        <title>The Global Catalogue of Microorganisms (GCM) 10K type strain sequencing project: providing services to taxonomists for standard genome sequencing and annotation.</title>
        <authorList>
            <consortium name="The Broad Institute Genomics Platform"/>
            <consortium name="The Broad Institute Genome Sequencing Center for Infectious Disease"/>
            <person name="Wu L."/>
            <person name="Ma J."/>
        </authorList>
    </citation>
    <scope>NUCLEOTIDE SEQUENCE [LARGE SCALE GENOMIC DNA]</scope>
    <source>
        <strain evidence="3">KCTC 33849</strain>
    </source>
</reference>
<dbReference type="InterPro" id="IPR018647">
    <property type="entry name" value="SLFN_3-like_DNA/RNA_helicase"/>
</dbReference>
<keyword evidence="2" id="KW-0067">ATP-binding</keyword>
<feature type="domain" description="AAA+ ATPase" evidence="1">
    <location>
        <begin position="263"/>
        <end position="469"/>
    </location>
</feature>
<proteinExistence type="predicted"/>
<keyword evidence="2" id="KW-0378">Hydrolase</keyword>